<evidence type="ECO:0000256" key="1">
    <source>
        <dbReference type="SAM" id="MobiDB-lite"/>
    </source>
</evidence>
<gene>
    <name evidence="4" type="ORF">GL267_02415</name>
</gene>
<dbReference type="Pfam" id="PF13400">
    <property type="entry name" value="Tad"/>
    <property type="match status" value="1"/>
</dbReference>
<feature type="domain" description="Putative Flp pilus-assembly TadG-like N-terminal" evidence="3">
    <location>
        <begin position="30"/>
        <end position="74"/>
    </location>
</feature>
<proteinExistence type="predicted"/>
<keyword evidence="2" id="KW-0472">Membrane</keyword>
<reference evidence="4" key="1">
    <citation type="submission" date="2019-11" db="EMBL/GenBank/DDBJ databases">
        <title>Acidithiobacillus ferrianus sp. nov.: a facultatively anaerobic and extremely acidophilic chemolithoautotroph.</title>
        <authorList>
            <person name="Norris P.R."/>
            <person name="Falagan C."/>
            <person name="Moya-Beltran A."/>
            <person name="Castro M."/>
            <person name="Quatrini R."/>
            <person name="Johnson D.B."/>
        </authorList>
    </citation>
    <scope>NUCLEOTIDE SEQUENCE [LARGE SCALE GENOMIC DNA]</scope>
    <source>
        <strain evidence="4">MG</strain>
    </source>
</reference>
<protein>
    <recommendedName>
        <fullName evidence="3">Putative Flp pilus-assembly TadG-like N-terminal domain-containing protein</fullName>
    </recommendedName>
</protein>
<comment type="caution">
    <text evidence="4">The sequence shown here is derived from an EMBL/GenBank/DDBJ whole genome shotgun (WGS) entry which is preliminary data.</text>
</comment>
<dbReference type="EMBL" id="WNJL01000011">
    <property type="protein sequence ID" value="NDU41536.1"/>
    <property type="molecule type" value="Genomic_DNA"/>
</dbReference>
<organism evidence="4">
    <name type="scientific">Acidithiobacillus ferrianus</name>
    <dbReference type="NCBI Taxonomy" id="2678518"/>
    <lineage>
        <taxon>Bacteria</taxon>
        <taxon>Pseudomonadati</taxon>
        <taxon>Pseudomonadota</taxon>
        <taxon>Acidithiobacillia</taxon>
        <taxon>Acidithiobacillales</taxon>
        <taxon>Acidithiobacillaceae</taxon>
        <taxon>Acidithiobacillus</taxon>
    </lineage>
</organism>
<dbReference type="AlphaFoldDB" id="A0A845U2N6"/>
<feature type="transmembrane region" description="Helical" evidence="2">
    <location>
        <begin position="32"/>
        <end position="51"/>
    </location>
</feature>
<evidence type="ECO:0000313" key="4">
    <source>
        <dbReference type="EMBL" id="NDU41536.1"/>
    </source>
</evidence>
<sequence>MIAHAERGYSVRILGLKSGSLIVGKHTEYGQAALFTTVLIPIVLLTALFVFNTGQLAATKLKTQNAADAAAFSAMKMEARELNFISYTNRAMIANQVAIGQTISLVSWSHYVKTFGLNIQRLGALVSWIPVVGQATVTITNAIAQTTNALDQGIDAASKVILPALDIADAALSGAQEIYHMTNGIFDPGSGNTNPGGAITAVAEQMVKLNDPDARINGMVLTTNLSQYFIHRGDLIKRWGGNKENAQARMAYMINASRDGFTRERNDLPSVLRPLGSLTIFPFKVGITKSGGGQIAMDKSGTYAWSGMDTLSLRVWAWSCRWSGCGWRGGLEAPLGWGAAQSGGGNEYDYFRSSYHYQEINSPPQSHFPPPVITQDIPPYGHSWDRNPQTSRLASYSHPEEQDTYGNSASSEALGDSHRRSAGGITRYQDFNRSSTALDSSEGDPADAMPSYIVVVEHARQIVRDASTALGISHTTGQGKMNMILPQSAQGGQVRALAKAQTYFRRPASLWQRGDKYHERGNLFSPFWEARLVDTNMADRTQYAALLGLH</sequence>
<feature type="region of interest" description="Disordered" evidence="1">
    <location>
        <begin position="362"/>
        <end position="428"/>
    </location>
</feature>
<keyword evidence="2" id="KW-0812">Transmembrane</keyword>
<dbReference type="InterPro" id="IPR028087">
    <property type="entry name" value="Tad_N"/>
</dbReference>
<evidence type="ECO:0000256" key="2">
    <source>
        <dbReference type="SAM" id="Phobius"/>
    </source>
</evidence>
<name>A0A845U2N6_9PROT</name>
<keyword evidence="2" id="KW-1133">Transmembrane helix</keyword>
<accession>A0A845U2N6</accession>
<evidence type="ECO:0000259" key="3">
    <source>
        <dbReference type="Pfam" id="PF13400"/>
    </source>
</evidence>